<keyword evidence="6" id="KW-0464">Manganese</keyword>
<keyword evidence="9" id="KW-1185">Reference proteome</keyword>
<feature type="domain" description="Nudix hydrolase" evidence="7">
    <location>
        <begin position="32"/>
        <end position="165"/>
    </location>
</feature>
<evidence type="ECO:0000256" key="6">
    <source>
        <dbReference type="ARBA" id="ARBA00023211"/>
    </source>
</evidence>
<keyword evidence="3" id="KW-0479">Metal-binding</keyword>
<comment type="cofactor">
    <cofactor evidence="1">
        <name>Mn(2+)</name>
        <dbReference type="ChEBI" id="CHEBI:29035"/>
    </cofactor>
</comment>
<dbReference type="Proteomes" id="UP001595636">
    <property type="component" value="Unassembled WGS sequence"/>
</dbReference>
<dbReference type="RefSeq" id="WP_390277370.1">
    <property type="nucleotide sequence ID" value="NZ_JBHRYH010000012.1"/>
</dbReference>
<dbReference type="NCBIfam" id="NF007980">
    <property type="entry name" value="PRK10707.1"/>
    <property type="match status" value="1"/>
</dbReference>
<keyword evidence="4" id="KW-0378">Hydrolase</keyword>
<sequence>MMWQDAEAMASWLAGFAGLEVADEEGLGLRQPPAKAAAVLVAVHWQDGEWRIMLTRRTPHLRNHAGQISFPGGRIEPEDASARVAALREAEEEVGLPPAMVRVVAELPHYDTVTGYRVTPVLALLQGAFQPQPSPQEVAEVFSLPLALALDTAAYERHPYVRDGVAGHYYALRYGDYFIWGATAAMLRRLARHHAANP</sequence>
<dbReference type="Gene3D" id="3.90.79.10">
    <property type="entry name" value="Nucleoside Triphosphate Pyrophosphohydrolase"/>
    <property type="match status" value="1"/>
</dbReference>
<keyword evidence="5" id="KW-0460">Magnesium</keyword>
<protein>
    <submittedName>
        <fullName evidence="8">CoA pyrophosphatase</fullName>
    </submittedName>
</protein>
<name>A0ABV7TSD0_9NEIS</name>
<dbReference type="CDD" id="cd03426">
    <property type="entry name" value="NUDIX_CoAse_Nudt7"/>
    <property type="match status" value="1"/>
</dbReference>
<evidence type="ECO:0000259" key="7">
    <source>
        <dbReference type="PROSITE" id="PS51462"/>
    </source>
</evidence>
<dbReference type="EMBL" id="JBHRYH010000012">
    <property type="protein sequence ID" value="MFC3625646.1"/>
    <property type="molecule type" value="Genomic_DNA"/>
</dbReference>
<evidence type="ECO:0000256" key="4">
    <source>
        <dbReference type="ARBA" id="ARBA00022801"/>
    </source>
</evidence>
<comment type="caution">
    <text evidence="8">The sequence shown here is derived from an EMBL/GenBank/DDBJ whole genome shotgun (WGS) entry which is preliminary data.</text>
</comment>
<evidence type="ECO:0000256" key="5">
    <source>
        <dbReference type="ARBA" id="ARBA00022842"/>
    </source>
</evidence>
<evidence type="ECO:0000256" key="2">
    <source>
        <dbReference type="ARBA" id="ARBA00001946"/>
    </source>
</evidence>
<dbReference type="InterPro" id="IPR000086">
    <property type="entry name" value="NUDIX_hydrolase_dom"/>
</dbReference>
<reference evidence="9" key="1">
    <citation type="journal article" date="2019" name="Int. J. Syst. Evol. Microbiol.">
        <title>The Global Catalogue of Microorganisms (GCM) 10K type strain sequencing project: providing services to taxonomists for standard genome sequencing and annotation.</title>
        <authorList>
            <consortium name="The Broad Institute Genomics Platform"/>
            <consortium name="The Broad Institute Genome Sequencing Center for Infectious Disease"/>
            <person name="Wu L."/>
            <person name="Ma J."/>
        </authorList>
    </citation>
    <scope>NUCLEOTIDE SEQUENCE [LARGE SCALE GENOMIC DNA]</scope>
    <source>
        <strain evidence="9">KCTC 42195</strain>
    </source>
</reference>
<dbReference type="Pfam" id="PF00293">
    <property type="entry name" value="NUDIX"/>
    <property type="match status" value="1"/>
</dbReference>
<evidence type="ECO:0000256" key="3">
    <source>
        <dbReference type="ARBA" id="ARBA00022723"/>
    </source>
</evidence>
<dbReference type="InterPro" id="IPR015797">
    <property type="entry name" value="NUDIX_hydrolase-like_dom_sf"/>
</dbReference>
<proteinExistence type="predicted"/>
<evidence type="ECO:0000256" key="1">
    <source>
        <dbReference type="ARBA" id="ARBA00001936"/>
    </source>
</evidence>
<accession>A0ABV7TSD0</accession>
<organism evidence="8 9">
    <name type="scientific">Vogesella amnigena</name>
    <dbReference type="NCBI Taxonomy" id="1507449"/>
    <lineage>
        <taxon>Bacteria</taxon>
        <taxon>Pseudomonadati</taxon>
        <taxon>Pseudomonadota</taxon>
        <taxon>Betaproteobacteria</taxon>
        <taxon>Neisseriales</taxon>
        <taxon>Chromobacteriaceae</taxon>
        <taxon>Vogesella</taxon>
    </lineage>
</organism>
<dbReference type="PANTHER" id="PTHR12992:SF11">
    <property type="entry name" value="MITOCHONDRIAL COENZYME A DIPHOSPHATASE NUDT8"/>
    <property type="match status" value="1"/>
</dbReference>
<dbReference type="SUPFAM" id="SSF55811">
    <property type="entry name" value="Nudix"/>
    <property type="match status" value="1"/>
</dbReference>
<dbReference type="InterPro" id="IPR045121">
    <property type="entry name" value="CoAse"/>
</dbReference>
<comment type="cofactor">
    <cofactor evidence="2">
        <name>Mg(2+)</name>
        <dbReference type="ChEBI" id="CHEBI:18420"/>
    </cofactor>
</comment>
<dbReference type="PANTHER" id="PTHR12992">
    <property type="entry name" value="NUDIX HYDROLASE"/>
    <property type="match status" value="1"/>
</dbReference>
<evidence type="ECO:0000313" key="9">
    <source>
        <dbReference type="Proteomes" id="UP001595636"/>
    </source>
</evidence>
<dbReference type="PROSITE" id="PS51462">
    <property type="entry name" value="NUDIX"/>
    <property type="match status" value="1"/>
</dbReference>
<evidence type="ECO:0000313" key="8">
    <source>
        <dbReference type="EMBL" id="MFC3625646.1"/>
    </source>
</evidence>
<gene>
    <name evidence="8" type="ORF">ACFOKJ_05710</name>
</gene>